<dbReference type="PANTHER" id="PTHR11606">
    <property type="entry name" value="GLUTAMATE DEHYDROGENASE"/>
    <property type="match status" value="1"/>
</dbReference>
<comment type="similarity">
    <text evidence="1 5 9">Belongs to the Glu/Leu/Phe/Val dehydrogenases family.</text>
</comment>
<protein>
    <recommendedName>
        <fullName evidence="5">Glutamate dehydrogenase</fullName>
    </recommendedName>
</protein>
<evidence type="ECO:0000256" key="3">
    <source>
        <dbReference type="ARBA" id="ARBA00047867"/>
    </source>
</evidence>
<dbReference type="InterPro" id="IPR033524">
    <property type="entry name" value="Glu/Leu/Phe/Val_DH_AS"/>
</dbReference>
<dbReference type="GO" id="GO:0006538">
    <property type="term" value="P:L-glutamate catabolic process"/>
    <property type="evidence" value="ECO:0007669"/>
    <property type="project" value="TreeGrafter"/>
</dbReference>
<dbReference type="CDD" id="cd01076">
    <property type="entry name" value="NAD_bind_1_Glu_DH"/>
    <property type="match status" value="1"/>
</dbReference>
<keyword evidence="12" id="KW-1185">Reference proteome</keyword>
<dbReference type="SUPFAM" id="SSF51735">
    <property type="entry name" value="NAD(P)-binding Rossmann-fold domains"/>
    <property type="match status" value="1"/>
</dbReference>
<dbReference type="SMART" id="SM00839">
    <property type="entry name" value="ELFV_dehydrog"/>
    <property type="match status" value="1"/>
</dbReference>
<reference evidence="11 12" key="1">
    <citation type="submission" date="2022-07" db="EMBL/GenBank/DDBJ databases">
        <title>Genome-wide signatures of adaptation to extreme environments.</title>
        <authorList>
            <person name="Cho C.H."/>
            <person name="Yoon H.S."/>
        </authorList>
    </citation>
    <scope>NUCLEOTIDE SEQUENCE [LARGE SCALE GENOMIC DNA]</scope>
    <source>
        <strain evidence="11 12">DBV 063 E5</strain>
    </source>
</reference>
<dbReference type="InterPro" id="IPR036291">
    <property type="entry name" value="NAD(P)-bd_dom_sf"/>
</dbReference>
<evidence type="ECO:0000259" key="10">
    <source>
        <dbReference type="SMART" id="SM00839"/>
    </source>
</evidence>
<dbReference type="InterPro" id="IPR033922">
    <property type="entry name" value="NAD_bind_Glu_DH"/>
</dbReference>
<comment type="catalytic activity">
    <reaction evidence="4">
        <text>L-glutamate + NADP(+) + H2O = 2-oxoglutarate + NH4(+) + NADPH + H(+)</text>
        <dbReference type="Rhea" id="RHEA:11612"/>
        <dbReference type="ChEBI" id="CHEBI:15377"/>
        <dbReference type="ChEBI" id="CHEBI:15378"/>
        <dbReference type="ChEBI" id="CHEBI:16810"/>
        <dbReference type="ChEBI" id="CHEBI:28938"/>
        <dbReference type="ChEBI" id="CHEBI:29985"/>
        <dbReference type="ChEBI" id="CHEBI:57783"/>
        <dbReference type="ChEBI" id="CHEBI:58349"/>
        <dbReference type="EC" id="1.4.1.3"/>
    </reaction>
</comment>
<evidence type="ECO:0000313" key="11">
    <source>
        <dbReference type="EMBL" id="KAK4536172.1"/>
    </source>
</evidence>
<feature type="domain" description="Glutamate/phenylalanine/leucine/valine/L-tryptophan dehydrogenase C-terminal" evidence="10">
    <location>
        <begin position="185"/>
        <end position="433"/>
    </location>
</feature>
<accession>A0AAV9IV08</accession>
<comment type="catalytic activity">
    <reaction evidence="3">
        <text>L-glutamate + NAD(+) + H2O = 2-oxoglutarate + NH4(+) + NADH + H(+)</text>
        <dbReference type="Rhea" id="RHEA:15133"/>
        <dbReference type="ChEBI" id="CHEBI:15377"/>
        <dbReference type="ChEBI" id="CHEBI:15378"/>
        <dbReference type="ChEBI" id="CHEBI:16810"/>
        <dbReference type="ChEBI" id="CHEBI:28938"/>
        <dbReference type="ChEBI" id="CHEBI:29985"/>
        <dbReference type="ChEBI" id="CHEBI:57540"/>
        <dbReference type="ChEBI" id="CHEBI:57945"/>
        <dbReference type="EC" id="1.4.1.3"/>
    </reaction>
</comment>
<evidence type="ECO:0000313" key="12">
    <source>
        <dbReference type="Proteomes" id="UP001301350"/>
    </source>
</evidence>
<evidence type="ECO:0000256" key="2">
    <source>
        <dbReference type="ARBA" id="ARBA00023002"/>
    </source>
</evidence>
<dbReference type="EMBL" id="JANCYW010000007">
    <property type="protein sequence ID" value="KAK4536172.1"/>
    <property type="molecule type" value="Genomic_DNA"/>
</dbReference>
<dbReference type="PRINTS" id="PR00082">
    <property type="entry name" value="GLFDHDRGNASE"/>
</dbReference>
<feature type="binding site" evidence="7">
    <location>
        <position position="71"/>
    </location>
    <ligand>
        <name>substrate</name>
    </ligand>
</feature>
<dbReference type="PROSITE" id="PS00074">
    <property type="entry name" value="GLFV_DEHYDROGENASE"/>
    <property type="match status" value="1"/>
</dbReference>
<dbReference type="InterPro" id="IPR006095">
    <property type="entry name" value="Glu/Leu/Phe/Val/Trp_DH"/>
</dbReference>
<proteinExistence type="inferred from homology"/>
<dbReference type="Proteomes" id="UP001301350">
    <property type="component" value="Unassembled WGS sequence"/>
</dbReference>
<evidence type="ECO:0000256" key="9">
    <source>
        <dbReference type="RuleBase" id="RU004417"/>
    </source>
</evidence>
<dbReference type="Pfam" id="PF00208">
    <property type="entry name" value="ELFV_dehydrog"/>
    <property type="match status" value="1"/>
</dbReference>
<dbReference type="InterPro" id="IPR046346">
    <property type="entry name" value="Aminoacid_DH-like_N_sf"/>
</dbReference>
<gene>
    <name evidence="11" type="ORF">CDCA_CDCA07G2197</name>
</gene>
<evidence type="ECO:0000256" key="6">
    <source>
        <dbReference type="PIRSR" id="PIRSR000185-1"/>
    </source>
</evidence>
<dbReference type="Gene3D" id="3.40.50.720">
    <property type="entry name" value="NAD(P)-binding Rossmann-like Domain"/>
    <property type="match status" value="1"/>
</dbReference>
<evidence type="ECO:0000256" key="1">
    <source>
        <dbReference type="ARBA" id="ARBA00006382"/>
    </source>
</evidence>
<dbReference type="InterPro" id="IPR014362">
    <property type="entry name" value="Glu_DH"/>
</dbReference>
<dbReference type="InterPro" id="IPR006096">
    <property type="entry name" value="Glu/Leu/Phe/Val/Trp_DH_C"/>
</dbReference>
<dbReference type="Gene3D" id="3.40.50.10860">
    <property type="entry name" value="Leucine Dehydrogenase, chain A, domain 1"/>
    <property type="match status" value="1"/>
</dbReference>
<evidence type="ECO:0000256" key="4">
    <source>
        <dbReference type="ARBA" id="ARBA00048577"/>
    </source>
</evidence>
<feature type="binding site" evidence="7">
    <location>
        <position position="95"/>
    </location>
    <ligand>
        <name>substrate</name>
    </ligand>
</feature>
<organism evidence="11 12">
    <name type="scientific">Cyanidium caldarium</name>
    <name type="common">Red alga</name>
    <dbReference type="NCBI Taxonomy" id="2771"/>
    <lineage>
        <taxon>Eukaryota</taxon>
        <taxon>Rhodophyta</taxon>
        <taxon>Bangiophyceae</taxon>
        <taxon>Cyanidiales</taxon>
        <taxon>Cyanidiaceae</taxon>
        <taxon>Cyanidium</taxon>
    </lineage>
</organism>
<dbReference type="SUPFAM" id="SSF53223">
    <property type="entry name" value="Aminoacid dehydrogenase-like, N-terminal domain"/>
    <property type="match status" value="1"/>
</dbReference>
<feature type="binding site" evidence="7">
    <location>
        <position position="192"/>
    </location>
    <ligand>
        <name>NAD(+)</name>
        <dbReference type="ChEBI" id="CHEBI:57540"/>
    </ligand>
</feature>
<dbReference type="PIRSF" id="PIRSF000185">
    <property type="entry name" value="Glu_DH"/>
    <property type="match status" value="1"/>
</dbReference>
<comment type="caution">
    <text evidence="11">The sequence shown here is derived from an EMBL/GenBank/DDBJ whole genome shotgun (WGS) entry which is preliminary data.</text>
</comment>
<feature type="site" description="Important for catalysis" evidence="8">
    <location>
        <position position="147"/>
    </location>
</feature>
<dbReference type="InterPro" id="IPR006097">
    <property type="entry name" value="Glu/Leu/Phe/Val/Trp_DH_dimer"/>
</dbReference>
<evidence type="ECO:0000256" key="7">
    <source>
        <dbReference type="PIRSR" id="PIRSR000185-2"/>
    </source>
</evidence>
<evidence type="ECO:0000256" key="8">
    <source>
        <dbReference type="PIRSR" id="PIRSR000185-3"/>
    </source>
</evidence>
<name>A0AAV9IV08_CYACA</name>
<evidence type="ECO:0000256" key="5">
    <source>
        <dbReference type="PIRNR" id="PIRNR000185"/>
    </source>
</evidence>
<dbReference type="AlphaFoldDB" id="A0AAV9IV08"/>
<dbReference type="GO" id="GO:0000166">
    <property type="term" value="F:nucleotide binding"/>
    <property type="evidence" value="ECO:0007669"/>
    <property type="project" value="UniProtKB-KW"/>
</dbReference>
<dbReference type="PANTHER" id="PTHR11606:SF13">
    <property type="entry name" value="GLUTAMATE DEHYDROGENASE 1, MITOCHONDRIAL"/>
    <property type="match status" value="1"/>
</dbReference>
<dbReference type="GO" id="GO:0004352">
    <property type="term" value="F:glutamate dehydrogenase (NAD+) activity"/>
    <property type="evidence" value="ECO:0007669"/>
    <property type="project" value="TreeGrafter"/>
</dbReference>
<dbReference type="Pfam" id="PF02812">
    <property type="entry name" value="ELFV_dehydrog_N"/>
    <property type="match status" value="1"/>
</dbReference>
<feature type="active site" description="Proton donor" evidence="6">
    <location>
        <position position="107"/>
    </location>
</feature>
<keyword evidence="2 5" id="KW-0560">Oxidoreductase</keyword>
<keyword evidence="7" id="KW-0547">Nucleotide-binding</keyword>
<keyword evidence="7" id="KW-0520">NAD</keyword>
<feature type="binding site" evidence="7">
    <location>
        <position position="228"/>
    </location>
    <ligand>
        <name>NAD(+)</name>
        <dbReference type="ChEBI" id="CHEBI:57540"/>
    </ligand>
</feature>
<feature type="binding site" evidence="7">
    <location>
        <position position="360"/>
    </location>
    <ligand>
        <name>substrate</name>
    </ligand>
</feature>
<sequence length="444" mass="47806">MDATDDSKLSDALKNLYRAAELIHVDPEVLELISHPKESLIVSVPVRLDSGQVRVFQGYRVRWSDVRGPTKGGLRFHPSVCLDEVSALAYWMTFKCAVANLPFGGGKGGVSCDPRSLSPTEMERLCRAFGRGIARIIGPQRDIPAPDVYTNARVMGWIMEEYNNANGGGCYPAVITGKAVAQGGSEGRGDATGRGAYYLMKEMERSTHSDVLGGRGHKITVAVQGFGNAGQYISKFLYDDGGYVVVAVSDSRDAVYCASGVDVDKCIEVKNRTGRLEAADIGSAVRTMTNAELLTLEVDVLIPSAIEGVITAQNVAQVKAKLVVEVANGPVTTDADRQLASRGVTVVPDILANAGGVIVSYFEWVQGMSGMWWPEAEVHQRLQKKIAEEYHGLVRMWEQLRGKHSGKGGAVSMRDAAYAQALSRIAEAIQATGGSAYFGVKNKM</sequence>